<keyword evidence="2" id="KW-1185">Reference proteome</keyword>
<dbReference type="EMBL" id="QRUP01000004">
    <property type="protein sequence ID" value="RGR75588.1"/>
    <property type="molecule type" value="Genomic_DNA"/>
</dbReference>
<proteinExistence type="predicted"/>
<protein>
    <recommendedName>
        <fullName evidence="3">Nucleoid-associated protein</fullName>
    </recommendedName>
</protein>
<gene>
    <name evidence="1" type="ORF">DWY25_04965</name>
</gene>
<dbReference type="InterPro" id="IPR007358">
    <property type="entry name" value="Nucleoid_associated_NdpA"/>
</dbReference>
<name>A0A412G4K3_9FIRM</name>
<dbReference type="GO" id="GO:0009295">
    <property type="term" value="C:nucleoid"/>
    <property type="evidence" value="ECO:0007669"/>
    <property type="project" value="InterPro"/>
</dbReference>
<comment type="caution">
    <text evidence="1">The sequence shown here is derived from an EMBL/GenBank/DDBJ whole genome shotgun (WGS) entry which is preliminary data.</text>
</comment>
<organism evidence="1 2">
    <name type="scientific">Holdemania filiformis</name>
    <dbReference type="NCBI Taxonomy" id="61171"/>
    <lineage>
        <taxon>Bacteria</taxon>
        <taxon>Bacillati</taxon>
        <taxon>Bacillota</taxon>
        <taxon>Erysipelotrichia</taxon>
        <taxon>Erysipelotrichales</taxon>
        <taxon>Erysipelotrichaceae</taxon>
        <taxon>Holdemania</taxon>
    </lineage>
</organism>
<dbReference type="Proteomes" id="UP000284178">
    <property type="component" value="Unassembled WGS sequence"/>
</dbReference>
<evidence type="ECO:0000313" key="2">
    <source>
        <dbReference type="Proteomes" id="UP000284178"/>
    </source>
</evidence>
<dbReference type="Pfam" id="PF04245">
    <property type="entry name" value="NA37"/>
    <property type="match status" value="1"/>
</dbReference>
<evidence type="ECO:0008006" key="3">
    <source>
        <dbReference type="Google" id="ProtNLM"/>
    </source>
</evidence>
<evidence type="ECO:0000313" key="1">
    <source>
        <dbReference type="EMBL" id="RGR75588.1"/>
    </source>
</evidence>
<dbReference type="AlphaFoldDB" id="A0A412G4K3"/>
<accession>A0A412G4K3</accession>
<sequence length="330" mass="37644">METMELKTAILHSLDMNLGMPVVSQVELEPTDFLNTYLEKRLQRLAGSEHCRTSTTASIGGVSLDEVLKASDWQAFYEFTLQLLEKLFNYRQSNGGQSADVLFALLEIDRHLSLYVGILDYRSSLIHHLSQDERQTRLELVEYQTTLPGASAGVSFEFCTDLFTGLTQLIEKKEKGFTPLSELLLNQQFEMTPKEKIKAAQKIVQEIHPSDDLTEMNRRVEFKQKVAESLQEKEEVNLEEVFEEIYVDDPSTLFEAKAKLQDRGLDQQRMVVTSSAYDAKLKKQKLVTDSGISIVLPIDYMHDQSHVEFITNPDGSLSILLKNITHIYDK</sequence>
<reference evidence="1 2" key="1">
    <citation type="submission" date="2018-08" db="EMBL/GenBank/DDBJ databases">
        <title>A genome reference for cultivated species of the human gut microbiota.</title>
        <authorList>
            <person name="Zou Y."/>
            <person name="Xue W."/>
            <person name="Luo G."/>
        </authorList>
    </citation>
    <scope>NUCLEOTIDE SEQUENCE [LARGE SCALE GENOMIC DNA]</scope>
    <source>
        <strain evidence="1 2">AF24-29</strain>
    </source>
</reference>